<accession>A0AAP0JQT8</accession>
<dbReference type="PANTHER" id="PTHR33021:SF339">
    <property type="entry name" value="OS07G0570600 PROTEIN"/>
    <property type="match status" value="1"/>
</dbReference>
<dbReference type="EMBL" id="JBBNAE010000003">
    <property type="protein sequence ID" value="KAK9137297.1"/>
    <property type="molecule type" value="Genomic_DNA"/>
</dbReference>
<dbReference type="InterPro" id="IPR041845">
    <property type="entry name" value="Mavicyanin"/>
</dbReference>
<dbReference type="Pfam" id="PF02298">
    <property type="entry name" value="Cu_bind_like"/>
    <property type="match status" value="1"/>
</dbReference>
<keyword evidence="6" id="KW-0732">Signal</keyword>
<evidence type="ECO:0000256" key="4">
    <source>
        <dbReference type="SAM" id="MobiDB-lite"/>
    </source>
</evidence>
<dbReference type="Gene3D" id="2.60.40.420">
    <property type="entry name" value="Cupredoxins - blue copper proteins"/>
    <property type="match status" value="1"/>
</dbReference>
<keyword evidence="9" id="KW-1185">Reference proteome</keyword>
<dbReference type="InterPro" id="IPR003245">
    <property type="entry name" value="Phytocyanin_dom"/>
</dbReference>
<evidence type="ECO:0000256" key="2">
    <source>
        <dbReference type="ARBA" id="ARBA00023008"/>
    </source>
</evidence>
<feature type="transmembrane region" description="Helical" evidence="5">
    <location>
        <begin position="170"/>
        <end position="190"/>
    </location>
</feature>
<organism evidence="8 9">
    <name type="scientific">Stephania japonica</name>
    <dbReference type="NCBI Taxonomy" id="461633"/>
    <lineage>
        <taxon>Eukaryota</taxon>
        <taxon>Viridiplantae</taxon>
        <taxon>Streptophyta</taxon>
        <taxon>Embryophyta</taxon>
        <taxon>Tracheophyta</taxon>
        <taxon>Spermatophyta</taxon>
        <taxon>Magnoliopsida</taxon>
        <taxon>Ranunculales</taxon>
        <taxon>Menispermaceae</taxon>
        <taxon>Menispermoideae</taxon>
        <taxon>Cissampelideae</taxon>
        <taxon>Stephania</taxon>
    </lineage>
</organism>
<dbReference type="SUPFAM" id="SSF49503">
    <property type="entry name" value="Cupredoxins"/>
    <property type="match status" value="1"/>
</dbReference>
<proteinExistence type="predicted"/>
<feature type="chain" id="PRO_5042938054" description="Phytocyanin domain-containing protein" evidence="6">
    <location>
        <begin position="29"/>
        <end position="191"/>
    </location>
</feature>
<feature type="signal peptide" evidence="6">
    <location>
        <begin position="1"/>
        <end position="28"/>
    </location>
</feature>
<dbReference type="InterPro" id="IPR008972">
    <property type="entry name" value="Cupredoxin"/>
</dbReference>
<dbReference type="GO" id="GO:0005886">
    <property type="term" value="C:plasma membrane"/>
    <property type="evidence" value="ECO:0007669"/>
    <property type="project" value="TreeGrafter"/>
</dbReference>
<keyword evidence="5" id="KW-1133">Transmembrane helix</keyword>
<evidence type="ECO:0000256" key="1">
    <source>
        <dbReference type="ARBA" id="ARBA00022723"/>
    </source>
</evidence>
<dbReference type="InterPro" id="IPR028871">
    <property type="entry name" value="BlueCu_1_BS"/>
</dbReference>
<keyword evidence="2" id="KW-0186">Copper</keyword>
<evidence type="ECO:0000256" key="6">
    <source>
        <dbReference type="SAM" id="SignalP"/>
    </source>
</evidence>
<reference evidence="8 9" key="1">
    <citation type="submission" date="2024-01" db="EMBL/GenBank/DDBJ databases">
        <title>Genome assemblies of Stephania.</title>
        <authorList>
            <person name="Yang L."/>
        </authorList>
    </citation>
    <scope>NUCLEOTIDE SEQUENCE [LARGE SCALE GENOMIC DNA]</scope>
    <source>
        <strain evidence="8">QJT</strain>
        <tissue evidence="8">Leaf</tissue>
    </source>
</reference>
<evidence type="ECO:0000256" key="5">
    <source>
        <dbReference type="SAM" id="Phobius"/>
    </source>
</evidence>
<evidence type="ECO:0000313" key="9">
    <source>
        <dbReference type="Proteomes" id="UP001417504"/>
    </source>
</evidence>
<protein>
    <recommendedName>
        <fullName evidence="7">Phytocyanin domain-containing protein</fullName>
    </recommendedName>
</protein>
<dbReference type="FunFam" id="2.60.40.420:FF:000003">
    <property type="entry name" value="Blue copper"/>
    <property type="match status" value="1"/>
</dbReference>
<feature type="region of interest" description="Disordered" evidence="4">
    <location>
        <begin position="137"/>
        <end position="161"/>
    </location>
</feature>
<dbReference type="PROSITE" id="PS51485">
    <property type="entry name" value="PHYTOCYANIN"/>
    <property type="match status" value="1"/>
</dbReference>
<feature type="domain" description="Phytocyanin" evidence="7">
    <location>
        <begin position="29"/>
        <end position="130"/>
    </location>
</feature>
<dbReference type="PANTHER" id="PTHR33021">
    <property type="entry name" value="BLUE COPPER PROTEIN"/>
    <property type="match status" value="1"/>
</dbReference>
<evidence type="ECO:0000313" key="8">
    <source>
        <dbReference type="EMBL" id="KAK9137297.1"/>
    </source>
</evidence>
<dbReference type="CDD" id="cd11014">
    <property type="entry name" value="Mavicyanin"/>
    <property type="match status" value="1"/>
</dbReference>
<keyword evidence="1" id="KW-0479">Metal-binding</keyword>
<dbReference type="InterPro" id="IPR039391">
    <property type="entry name" value="Phytocyanin-like"/>
</dbReference>
<keyword evidence="5" id="KW-0812">Transmembrane</keyword>
<keyword evidence="3" id="KW-0325">Glycoprotein</keyword>
<gene>
    <name evidence="8" type="ORF">Sjap_007891</name>
</gene>
<dbReference type="Proteomes" id="UP001417504">
    <property type="component" value="Unassembled WGS sequence"/>
</dbReference>
<sequence>MASSLKVVSMAALVVVLAFMAAVEVSMAAVFKVGDSTGWTTIGNPDYKKWASSKTFHVGDTILFVYNAQFHNVMQVNHAEYQSCNTTAPIATHTTGNDSIVIKKIGHYYFLCGVPGHCQSGQKVDIRVLGSTGMAPASAPGMSPAGAPASPGSITGQTPAASPKSSAPALAYKGVLGFAAMGLAIFAGFAY</sequence>
<comment type="caution">
    <text evidence="8">The sequence shown here is derived from an EMBL/GenBank/DDBJ whole genome shotgun (WGS) entry which is preliminary data.</text>
</comment>
<dbReference type="AlphaFoldDB" id="A0AAP0JQT8"/>
<keyword evidence="5" id="KW-0472">Membrane</keyword>
<dbReference type="GO" id="GO:0046872">
    <property type="term" value="F:metal ion binding"/>
    <property type="evidence" value="ECO:0007669"/>
    <property type="project" value="UniProtKB-KW"/>
</dbReference>
<evidence type="ECO:0000259" key="7">
    <source>
        <dbReference type="PROSITE" id="PS51485"/>
    </source>
</evidence>
<dbReference type="PROSITE" id="PS00196">
    <property type="entry name" value="COPPER_BLUE"/>
    <property type="match status" value="1"/>
</dbReference>
<evidence type="ECO:0000256" key="3">
    <source>
        <dbReference type="ARBA" id="ARBA00023180"/>
    </source>
</evidence>
<dbReference type="GO" id="GO:0009055">
    <property type="term" value="F:electron transfer activity"/>
    <property type="evidence" value="ECO:0007669"/>
    <property type="project" value="InterPro"/>
</dbReference>
<name>A0AAP0JQT8_9MAGN</name>